<organism evidence="5 6">
    <name type="scientific">Faecalicatena contorta</name>
    <dbReference type="NCBI Taxonomy" id="39482"/>
    <lineage>
        <taxon>Bacteria</taxon>
        <taxon>Bacillati</taxon>
        <taxon>Bacillota</taxon>
        <taxon>Clostridia</taxon>
        <taxon>Lachnospirales</taxon>
        <taxon>Lachnospiraceae</taxon>
        <taxon>Faecalicatena</taxon>
    </lineage>
</organism>
<dbReference type="PROSITE" id="PS00211">
    <property type="entry name" value="ABC_TRANSPORTER_1"/>
    <property type="match status" value="1"/>
</dbReference>
<accession>A0A173ZE20</accession>
<keyword evidence="1" id="KW-0813">Transport</keyword>
<dbReference type="AlphaFoldDB" id="A0A173ZE20"/>
<evidence type="ECO:0000313" key="6">
    <source>
        <dbReference type="Proteomes" id="UP000095544"/>
    </source>
</evidence>
<protein>
    <submittedName>
        <fullName evidence="5">ABC-type transporter ATP-binding protein EcsA</fullName>
    </submittedName>
</protein>
<dbReference type="InterPro" id="IPR027417">
    <property type="entry name" value="P-loop_NTPase"/>
</dbReference>
<dbReference type="PROSITE" id="PS50893">
    <property type="entry name" value="ABC_TRANSPORTER_2"/>
    <property type="match status" value="1"/>
</dbReference>
<dbReference type="Gene3D" id="3.40.50.300">
    <property type="entry name" value="P-loop containing nucleotide triphosphate hydrolases"/>
    <property type="match status" value="1"/>
</dbReference>
<dbReference type="InterPro" id="IPR051782">
    <property type="entry name" value="ABC_Transporter_VariousFunc"/>
</dbReference>
<name>A0A173ZE20_9FIRM</name>
<dbReference type="RefSeq" id="WP_055150469.1">
    <property type="nucleotide sequence ID" value="NZ_CYZU01000002.1"/>
</dbReference>
<keyword evidence="3 5" id="KW-0067">ATP-binding</keyword>
<dbReference type="GO" id="GO:0016887">
    <property type="term" value="F:ATP hydrolysis activity"/>
    <property type="evidence" value="ECO:0007669"/>
    <property type="project" value="InterPro"/>
</dbReference>
<evidence type="ECO:0000259" key="4">
    <source>
        <dbReference type="PROSITE" id="PS50893"/>
    </source>
</evidence>
<gene>
    <name evidence="5" type="primary">ecsA_1</name>
    <name evidence="5" type="ORF">ERS852491_00404</name>
</gene>
<feature type="domain" description="ABC transporter" evidence="4">
    <location>
        <begin position="4"/>
        <end position="223"/>
    </location>
</feature>
<dbReference type="OrthoDB" id="9809205at2"/>
<dbReference type="EMBL" id="CYZU01000002">
    <property type="protein sequence ID" value="CUN74307.1"/>
    <property type="molecule type" value="Genomic_DNA"/>
</dbReference>
<dbReference type="InterPro" id="IPR017871">
    <property type="entry name" value="ABC_transporter-like_CS"/>
</dbReference>
<dbReference type="InterPro" id="IPR003439">
    <property type="entry name" value="ABC_transporter-like_ATP-bd"/>
</dbReference>
<dbReference type="GO" id="GO:0005524">
    <property type="term" value="F:ATP binding"/>
    <property type="evidence" value="ECO:0007669"/>
    <property type="project" value="UniProtKB-KW"/>
</dbReference>
<dbReference type="SUPFAM" id="SSF52540">
    <property type="entry name" value="P-loop containing nucleoside triphosphate hydrolases"/>
    <property type="match status" value="1"/>
</dbReference>
<proteinExistence type="predicted"/>
<dbReference type="PANTHER" id="PTHR42939:SF1">
    <property type="entry name" value="ABC TRANSPORTER ATP-BINDING PROTEIN ALBC-RELATED"/>
    <property type="match status" value="1"/>
</dbReference>
<keyword evidence="2" id="KW-0547">Nucleotide-binding</keyword>
<evidence type="ECO:0000256" key="1">
    <source>
        <dbReference type="ARBA" id="ARBA00022448"/>
    </source>
</evidence>
<dbReference type="STRING" id="39482.ERS852491_00404"/>
<sequence>MNMLSCSNLKKIYQKQCAVNNLSFSVRRGEVFALLGSNGAGKTTTIKMILNLIPKDAGKVEIEEGIRIGYSPETPYFHPFLNGREVLEFYGGLQKIPKAELNKQIPELLKRAGLEESKTRVKDYSKGMLQRLALAQALLGDPELLILDEPSAGLDALGRVEMMHTIQCLKIEGKTIIINSHILNDIERVCDRGIIMKKGCLLHEWEKGKDRRSLEEIFVEKIGGAERWES</sequence>
<dbReference type="SMART" id="SM00382">
    <property type="entry name" value="AAA"/>
    <property type="match status" value="1"/>
</dbReference>
<evidence type="ECO:0000313" key="5">
    <source>
        <dbReference type="EMBL" id="CUN74307.1"/>
    </source>
</evidence>
<dbReference type="InterPro" id="IPR003593">
    <property type="entry name" value="AAA+_ATPase"/>
</dbReference>
<evidence type="ECO:0000256" key="3">
    <source>
        <dbReference type="ARBA" id="ARBA00022840"/>
    </source>
</evidence>
<dbReference type="Pfam" id="PF00005">
    <property type="entry name" value="ABC_tran"/>
    <property type="match status" value="1"/>
</dbReference>
<dbReference type="PANTHER" id="PTHR42939">
    <property type="entry name" value="ABC TRANSPORTER ATP-BINDING PROTEIN ALBC-RELATED"/>
    <property type="match status" value="1"/>
</dbReference>
<evidence type="ECO:0000256" key="2">
    <source>
        <dbReference type="ARBA" id="ARBA00022741"/>
    </source>
</evidence>
<reference evidence="5 6" key="1">
    <citation type="submission" date="2015-09" db="EMBL/GenBank/DDBJ databases">
        <authorList>
            <consortium name="Pathogen Informatics"/>
        </authorList>
    </citation>
    <scope>NUCLEOTIDE SEQUENCE [LARGE SCALE GENOMIC DNA]</scope>
    <source>
        <strain evidence="5 6">2789STDY5834876</strain>
    </source>
</reference>
<dbReference type="CDD" id="cd03230">
    <property type="entry name" value="ABC_DR_subfamily_A"/>
    <property type="match status" value="1"/>
</dbReference>
<dbReference type="Proteomes" id="UP000095544">
    <property type="component" value="Unassembled WGS sequence"/>
</dbReference>